<keyword evidence="2" id="KW-0732">Signal</keyword>
<feature type="signal peptide" evidence="2">
    <location>
        <begin position="1"/>
        <end position="20"/>
    </location>
</feature>
<feature type="region of interest" description="Disordered" evidence="1">
    <location>
        <begin position="129"/>
        <end position="159"/>
    </location>
</feature>
<sequence length="159" mass="16814">MAVLYMVVSAIALYLCMTSAAIGAATATKKAQEGQSCDGNGDCDDKLCCYRPGPQNGTVCGKLGNKNDPCSNVTLREHTTPVQPSCRDDEQAAGSTATTKTPYSPPYDVKCPCADGLTCDFSKVKERSLNENVDSSGQESEEVPLGTCSSPETLKESER</sequence>
<evidence type="ECO:0000256" key="2">
    <source>
        <dbReference type="SAM" id="SignalP"/>
    </source>
</evidence>
<accession>A0A224YM48</accession>
<reference evidence="3" key="1">
    <citation type="journal article" date="2017" name="Parasit. Vectors">
        <title>Sialotranscriptomics of Rhipicephalus zambeziensis reveals intricate expression profiles of secretory proteins and suggests tight temporal transcriptional regulation during blood-feeding.</title>
        <authorList>
            <person name="de Castro M.H."/>
            <person name="de Klerk D."/>
            <person name="Pienaar R."/>
            <person name="Rees D.J.G."/>
            <person name="Mans B.J."/>
        </authorList>
    </citation>
    <scope>NUCLEOTIDE SEQUENCE</scope>
    <source>
        <tissue evidence="3">Salivary glands</tissue>
    </source>
</reference>
<feature type="compositionally biased region" description="Polar residues" evidence="1">
    <location>
        <begin position="93"/>
        <end position="102"/>
    </location>
</feature>
<dbReference type="Gene3D" id="2.10.80.10">
    <property type="entry name" value="Lipase, subunit A"/>
    <property type="match status" value="1"/>
</dbReference>
<name>A0A224YM48_9ACAR</name>
<feature type="region of interest" description="Disordered" evidence="1">
    <location>
        <begin position="78"/>
        <end position="105"/>
    </location>
</feature>
<evidence type="ECO:0000256" key="1">
    <source>
        <dbReference type="SAM" id="MobiDB-lite"/>
    </source>
</evidence>
<evidence type="ECO:0000313" key="3">
    <source>
        <dbReference type="EMBL" id="MAA14880.1"/>
    </source>
</evidence>
<dbReference type="AlphaFoldDB" id="A0A224YM48"/>
<protein>
    <submittedName>
        <fullName evidence="3">Ixodegrin B</fullName>
    </submittedName>
</protein>
<organism evidence="3">
    <name type="scientific">Rhipicephalus zambeziensis</name>
    <dbReference type="NCBI Taxonomy" id="60191"/>
    <lineage>
        <taxon>Eukaryota</taxon>
        <taxon>Metazoa</taxon>
        <taxon>Ecdysozoa</taxon>
        <taxon>Arthropoda</taxon>
        <taxon>Chelicerata</taxon>
        <taxon>Arachnida</taxon>
        <taxon>Acari</taxon>
        <taxon>Parasitiformes</taxon>
        <taxon>Ixodida</taxon>
        <taxon>Ixodoidea</taxon>
        <taxon>Ixodidae</taxon>
        <taxon>Rhipicephalinae</taxon>
        <taxon>Rhipicephalus</taxon>
        <taxon>Rhipicephalus</taxon>
    </lineage>
</organism>
<dbReference type="EMBL" id="GFPF01003734">
    <property type="protein sequence ID" value="MAA14880.1"/>
    <property type="molecule type" value="Transcribed_RNA"/>
</dbReference>
<proteinExistence type="predicted"/>
<feature type="chain" id="PRO_5012443254" evidence="2">
    <location>
        <begin position="21"/>
        <end position="159"/>
    </location>
</feature>